<name>A0A8T2RYJ0_CERRI</name>
<keyword evidence="9" id="KW-1185">Reference proteome</keyword>
<accession>A0A8T2RYJ0</accession>
<dbReference type="PANTHER" id="PTHR12801">
    <property type="entry name" value="RNA EXONUCLEASE REXO1 / RECO3 FAMILY MEMBER-RELATED"/>
    <property type="match status" value="1"/>
</dbReference>
<proteinExistence type="inferred from homology"/>
<dbReference type="SMART" id="SM00479">
    <property type="entry name" value="EXOIII"/>
    <property type="match status" value="1"/>
</dbReference>
<evidence type="ECO:0000256" key="4">
    <source>
        <dbReference type="ARBA" id="ARBA00022801"/>
    </source>
</evidence>
<comment type="subcellular location">
    <subcellularLocation>
        <location evidence="1">Nucleus</location>
    </subcellularLocation>
</comment>
<gene>
    <name evidence="8" type="ORF">KP509_24G066800</name>
</gene>
<evidence type="ECO:0000313" key="8">
    <source>
        <dbReference type="EMBL" id="KAH7300528.1"/>
    </source>
</evidence>
<dbReference type="InterPro" id="IPR034922">
    <property type="entry name" value="REX1-like_exo"/>
</dbReference>
<dbReference type="Proteomes" id="UP000825935">
    <property type="component" value="Chromosome 24"/>
</dbReference>
<keyword evidence="6" id="KW-0539">Nucleus</keyword>
<dbReference type="Gene3D" id="3.30.420.10">
    <property type="entry name" value="Ribonuclease H-like superfamily/Ribonuclease H"/>
    <property type="match status" value="1"/>
</dbReference>
<dbReference type="EMBL" id="CM035429">
    <property type="protein sequence ID" value="KAH7300528.1"/>
    <property type="molecule type" value="Genomic_DNA"/>
</dbReference>
<dbReference type="AlphaFoldDB" id="A0A8T2RYJ0"/>
<dbReference type="CDD" id="cd06145">
    <property type="entry name" value="REX1_like"/>
    <property type="match status" value="1"/>
</dbReference>
<sequence>MVATSSSIDVGEQAVDKAQDDNDIDIQKSRYFDVYGPEARAEIIFPQAEKETKITTEDIQGLVRWVLADGTMPNWVFIKNKPLISKLIFAYIPGLDAATYMFHSKYLQSLTRLCGKPRALLAPRFIIDSNQFLDAFFSVKCKKRKLTGDGKYHTVQMTPPSNMPQEINQQTFYSREADGLINLGLSEKFPKRNEFHTGGLEREIKKQFPPSYYTLTEAEMQEHRFPLSVDSDGQDYIETQPADRGSFYHHMVGLDCEMCYTKDGLELTRVSLVDEKGQVLLDSLVRPLNPITDYNTRFSGITHEMMANVTTTIEDIQMEILKIVSADTILVGHSLENDLRSLKLVHRRVIDTALLYRHPRGLLFRPALRILALQFLKRKIQHGNGGHNSIEDARAAMELALLKIRKGPGFGNSSASLKENLLSVLSNHGNPCSVIDRRVMLQRYAVGPTHSLPCTTDDEALLKVKKEVRNKQRRFVWVQFSDLQQYHEENARNLDSLADAARLTALSTCNRVVDKEIVKRSSTTELKQKLKVLDERVEELHNALDSQSMLVVVSGHGDIAMVRRLRQLTKDKLLDKEASTQKTWASVLGEIQAEAETAVAFVCVKD</sequence>
<keyword evidence="4" id="KW-0378">Hydrolase</keyword>
<dbReference type="InterPro" id="IPR036397">
    <property type="entry name" value="RNaseH_sf"/>
</dbReference>
<dbReference type="OrthoDB" id="206335at2759"/>
<organism evidence="8 9">
    <name type="scientific">Ceratopteris richardii</name>
    <name type="common">Triangle waterfern</name>
    <dbReference type="NCBI Taxonomy" id="49495"/>
    <lineage>
        <taxon>Eukaryota</taxon>
        <taxon>Viridiplantae</taxon>
        <taxon>Streptophyta</taxon>
        <taxon>Embryophyta</taxon>
        <taxon>Tracheophyta</taxon>
        <taxon>Polypodiopsida</taxon>
        <taxon>Polypodiidae</taxon>
        <taxon>Polypodiales</taxon>
        <taxon>Pteridineae</taxon>
        <taxon>Pteridaceae</taxon>
        <taxon>Parkerioideae</taxon>
        <taxon>Ceratopteris</taxon>
    </lineage>
</organism>
<feature type="domain" description="Exonuclease" evidence="7">
    <location>
        <begin position="250"/>
        <end position="409"/>
    </location>
</feature>
<evidence type="ECO:0000259" key="7">
    <source>
        <dbReference type="SMART" id="SM00479"/>
    </source>
</evidence>
<evidence type="ECO:0000256" key="6">
    <source>
        <dbReference type="ARBA" id="ARBA00023242"/>
    </source>
</evidence>
<dbReference type="PANTHER" id="PTHR12801:SF157">
    <property type="entry name" value="SMALL RNA DEGRADING NUCLEASE 5"/>
    <property type="match status" value="1"/>
</dbReference>
<evidence type="ECO:0000256" key="3">
    <source>
        <dbReference type="ARBA" id="ARBA00022722"/>
    </source>
</evidence>
<evidence type="ECO:0000313" key="9">
    <source>
        <dbReference type="Proteomes" id="UP000825935"/>
    </source>
</evidence>
<comment type="caution">
    <text evidence="8">The sequence shown here is derived from an EMBL/GenBank/DDBJ whole genome shotgun (WGS) entry which is preliminary data.</text>
</comment>
<dbReference type="InterPro" id="IPR013520">
    <property type="entry name" value="Ribonucl_H"/>
</dbReference>
<dbReference type="GO" id="GO:0005634">
    <property type="term" value="C:nucleus"/>
    <property type="evidence" value="ECO:0007669"/>
    <property type="project" value="UniProtKB-SubCell"/>
</dbReference>
<reference evidence="8" key="1">
    <citation type="submission" date="2021-08" db="EMBL/GenBank/DDBJ databases">
        <title>WGS assembly of Ceratopteris richardii.</title>
        <authorList>
            <person name="Marchant D.B."/>
            <person name="Chen G."/>
            <person name="Jenkins J."/>
            <person name="Shu S."/>
            <person name="Leebens-Mack J."/>
            <person name="Grimwood J."/>
            <person name="Schmutz J."/>
            <person name="Soltis P."/>
            <person name="Soltis D."/>
            <person name="Chen Z.-H."/>
        </authorList>
    </citation>
    <scope>NUCLEOTIDE SEQUENCE</scope>
    <source>
        <strain evidence="8">Whitten #5841</strain>
        <tissue evidence="8">Leaf</tissue>
    </source>
</reference>
<dbReference type="FunFam" id="3.30.420.10:FF:000019">
    <property type="entry name" value="RNA exonuclease NEF-sp"/>
    <property type="match status" value="1"/>
</dbReference>
<evidence type="ECO:0000256" key="2">
    <source>
        <dbReference type="ARBA" id="ARBA00006357"/>
    </source>
</evidence>
<evidence type="ECO:0000256" key="1">
    <source>
        <dbReference type="ARBA" id="ARBA00004123"/>
    </source>
</evidence>
<keyword evidence="3" id="KW-0540">Nuclease</keyword>
<dbReference type="SUPFAM" id="SSF53098">
    <property type="entry name" value="Ribonuclease H-like"/>
    <property type="match status" value="1"/>
</dbReference>
<dbReference type="InterPro" id="IPR047021">
    <property type="entry name" value="REXO1/3/4-like"/>
</dbReference>
<protein>
    <recommendedName>
        <fullName evidence="7">Exonuclease domain-containing protein</fullName>
    </recommendedName>
</protein>
<evidence type="ECO:0000256" key="5">
    <source>
        <dbReference type="ARBA" id="ARBA00022839"/>
    </source>
</evidence>
<comment type="similarity">
    <text evidence="2">Belongs to the REXO1/REXO3 family.</text>
</comment>
<dbReference type="Pfam" id="PF00929">
    <property type="entry name" value="RNase_T"/>
    <property type="match status" value="1"/>
</dbReference>
<dbReference type="InterPro" id="IPR012337">
    <property type="entry name" value="RNaseH-like_sf"/>
</dbReference>
<dbReference type="OMA" id="WTQFSKL"/>
<dbReference type="GO" id="GO:0004527">
    <property type="term" value="F:exonuclease activity"/>
    <property type="evidence" value="ECO:0007669"/>
    <property type="project" value="UniProtKB-KW"/>
</dbReference>
<keyword evidence="5" id="KW-0269">Exonuclease</keyword>
<dbReference type="GO" id="GO:0003676">
    <property type="term" value="F:nucleic acid binding"/>
    <property type="evidence" value="ECO:0007669"/>
    <property type="project" value="InterPro"/>
</dbReference>